<reference evidence="1 2" key="2">
    <citation type="journal article" date="2022" name="Mol. Ecol. Resour.">
        <title>The genomes of chicory, endive, great burdock and yacon provide insights into Asteraceae paleo-polyploidization history and plant inulin production.</title>
        <authorList>
            <person name="Fan W."/>
            <person name="Wang S."/>
            <person name="Wang H."/>
            <person name="Wang A."/>
            <person name="Jiang F."/>
            <person name="Liu H."/>
            <person name="Zhao H."/>
            <person name="Xu D."/>
            <person name="Zhang Y."/>
        </authorList>
    </citation>
    <scope>NUCLEOTIDE SEQUENCE [LARGE SCALE GENOMIC DNA]</scope>
    <source>
        <strain evidence="2">cv. Yunnan</strain>
        <tissue evidence="1">Leaves</tissue>
    </source>
</reference>
<gene>
    <name evidence="1" type="ORF">L1987_82021</name>
</gene>
<comment type="caution">
    <text evidence="1">The sequence shown here is derived from an EMBL/GenBank/DDBJ whole genome shotgun (WGS) entry which is preliminary data.</text>
</comment>
<keyword evidence="2" id="KW-1185">Reference proteome</keyword>
<proteinExistence type="predicted"/>
<sequence>MMKPYITCGEYRGSGELVKELTAGNVVIRMMKELASWAKLLRWAHHRGENKLFKRPISNYMSKHTRLIVEEHVLKRTISDVRYRLSDSRIYQDEILEADHAYTGNESPDKDSTTTLTLKMSKSRTTSWNNSVSVKVGVKLEFETSIVPLIEKGKVEVSTEIGYAHEWRGSTTTTTEREVSYAVVVPPLTKMKVSLMCTKGACVVPFSYKQRDLLPGGRTTTTIKDDGIYSGINSYNFYCKSSKVDS</sequence>
<accession>A0ACB8YS51</accession>
<protein>
    <submittedName>
        <fullName evidence="1">Uncharacterized protein</fullName>
    </submittedName>
</protein>
<dbReference type="Proteomes" id="UP001056120">
    <property type="component" value="Linkage Group LG27"/>
</dbReference>
<evidence type="ECO:0000313" key="1">
    <source>
        <dbReference type="EMBL" id="KAI3688310.1"/>
    </source>
</evidence>
<reference evidence="2" key="1">
    <citation type="journal article" date="2022" name="Mol. Ecol. Resour.">
        <title>The genomes of chicory, endive, great burdock and yacon provide insights into Asteraceae palaeo-polyploidization history and plant inulin production.</title>
        <authorList>
            <person name="Fan W."/>
            <person name="Wang S."/>
            <person name="Wang H."/>
            <person name="Wang A."/>
            <person name="Jiang F."/>
            <person name="Liu H."/>
            <person name="Zhao H."/>
            <person name="Xu D."/>
            <person name="Zhang Y."/>
        </authorList>
    </citation>
    <scope>NUCLEOTIDE SEQUENCE [LARGE SCALE GENOMIC DNA]</scope>
    <source>
        <strain evidence="2">cv. Yunnan</strain>
    </source>
</reference>
<evidence type="ECO:0000313" key="2">
    <source>
        <dbReference type="Proteomes" id="UP001056120"/>
    </source>
</evidence>
<organism evidence="1 2">
    <name type="scientific">Smallanthus sonchifolius</name>
    <dbReference type="NCBI Taxonomy" id="185202"/>
    <lineage>
        <taxon>Eukaryota</taxon>
        <taxon>Viridiplantae</taxon>
        <taxon>Streptophyta</taxon>
        <taxon>Embryophyta</taxon>
        <taxon>Tracheophyta</taxon>
        <taxon>Spermatophyta</taxon>
        <taxon>Magnoliopsida</taxon>
        <taxon>eudicotyledons</taxon>
        <taxon>Gunneridae</taxon>
        <taxon>Pentapetalae</taxon>
        <taxon>asterids</taxon>
        <taxon>campanulids</taxon>
        <taxon>Asterales</taxon>
        <taxon>Asteraceae</taxon>
        <taxon>Asteroideae</taxon>
        <taxon>Heliantheae alliance</taxon>
        <taxon>Millerieae</taxon>
        <taxon>Smallanthus</taxon>
    </lineage>
</organism>
<dbReference type="EMBL" id="CM042044">
    <property type="protein sequence ID" value="KAI3688310.1"/>
    <property type="molecule type" value="Genomic_DNA"/>
</dbReference>
<name>A0ACB8YS51_9ASTR</name>